<dbReference type="AlphaFoldDB" id="A0A0F9Z008"/>
<comment type="caution">
    <text evidence="2">The sequence shown here is derived from an EMBL/GenBank/DDBJ whole genome shotgun (WGS) entry which is preliminary data.</text>
</comment>
<gene>
    <name evidence="2" type="ORF">UR23_C0008G0006</name>
</gene>
<dbReference type="Gene3D" id="3.40.50.720">
    <property type="entry name" value="NAD(P)-binding Rossmann-like Domain"/>
    <property type="match status" value="1"/>
</dbReference>
<name>A0A0F9Z008_9BACT</name>
<evidence type="ECO:0000259" key="1">
    <source>
        <dbReference type="Pfam" id="PF16363"/>
    </source>
</evidence>
<protein>
    <submittedName>
        <fullName evidence="2">dTDP-glucose 4,6-dehydratase</fullName>
    </submittedName>
</protein>
<evidence type="ECO:0000313" key="3">
    <source>
        <dbReference type="Proteomes" id="UP000034349"/>
    </source>
</evidence>
<dbReference type="EMBL" id="LBOK01000008">
    <property type="protein sequence ID" value="KKP37073.1"/>
    <property type="molecule type" value="Genomic_DNA"/>
</dbReference>
<reference evidence="2 3" key="1">
    <citation type="journal article" date="2015" name="Nature">
        <title>rRNA introns, odd ribosomes, and small enigmatic genomes across a large radiation of phyla.</title>
        <authorList>
            <person name="Brown C.T."/>
            <person name="Hug L.A."/>
            <person name="Thomas B.C."/>
            <person name="Sharon I."/>
            <person name="Castelle C.J."/>
            <person name="Singh A."/>
            <person name="Wilkins M.J."/>
            <person name="Williams K.H."/>
            <person name="Banfield J.F."/>
        </authorList>
    </citation>
    <scope>NUCLEOTIDE SEQUENCE [LARGE SCALE GENOMIC DNA]</scope>
</reference>
<evidence type="ECO:0000313" key="2">
    <source>
        <dbReference type="EMBL" id="KKP37073.1"/>
    </source>
</evidence>
<feature type="domain" description="NAD(P)-binding" evidence="1">
    <location>
        <begin position="12"/>
        <end position="303"/>
    </location>
</feature>
<dbReference type="InterPro" id="IPR036291">
    <property type="entry name" value="NAD(P)-bd_dom_sf"/>
</dbReference>
<dbReference type="Proteomes" id="UP000034349">
    <property type="component" value="Unassembled WGS sequence"/>
</dbReference>
<dbReference type="PATRIC" id="fig|1618475.3.peg.131"/>
<dbReference type="Pfam" id="PF16363">
    <property type="entry name" value="GDP_Man_Dehyd"/>
    <property type="match status" value="1"/>
</dbReference>
<dbReference type="Gene3D" id="3.90.25.10">
    <property type="entry name" value="UDP-galactose 4-epimerase, domain 1"/>
    <property type="match status" value="1"/>
</dbReference>
<sequence>MENQNNGICKIMVTGGLGFIGSHFIELALSKGFKVINVDNITYASRKDLNHFNKNKNYEFIKKDICDLKKLPDDISHIINFAAESHVDNSIKDSLPFIKSNIQGVYNMLELVRKTEKNKRPVFIQISTDEVYGDIPEGSFTEKDKLSPSNPYSATKAAADHLVAAWGRTYDIKYKICRSCNNYGYAQRAEKLIPKTMKLAPKNIKVGIHGNGQYKREWIYVGDNCEAIFLIMDKGKNGEIYNISTGVELTNIEVVKKVLKVVNKPEDFYEFAEDRPGQDIRYSIGYEKIKSLGWKPRMTLDEYLPICYELNEARRRALPPGRKKKLLRFIGLDYLIK</sequence>
<dbReference type="PANTHER" id="PTHR43000">
    <property type="entry name" value="DTDP-D-GLUCOSE 4,6-DEHYDRATASE-RELATED"/>
    <property type="match status" value="1"/>
</dbReference>
<proteinExistence type="predicted"/>
<dbReference type="SUPFAM" id="SSF51735">
    <property type="entry name" value="NAD(P)-binding Rossmann-fold domains"/>
    <property type="match status" value="1"/>
</dbReference>
<organism evidence="2 3">
    <name type="scientific">Candidatus Roizmanbacteria bacterium GW2011_GWA2_32_13</name>
    <dbReference type="NCBI Taxonomy" id="1618475"/>
    <lineage>
        <taxon>Bacteria</taxon>
        <taxon>Candidatus Roizmaniibacteriota</taxon>
    </lineage>
</organism>
<accession>A0A0F9Z008</accession>
<dbReference type="InterPro" id="IPR016040">
    <property type="entry name" value="NAD(P)-bd_dom"/>
</dbReference>